<comment type="caution">
    <text evidence="2">The sequence shown here is derived from an EMBL/GenBank/DDBJ whole genome shotgun (WGS) entry which is preliminary data.</text>
</comment>
<dbReference type="CDD" id="cd23081">
    <property type="entry name" value="cpPDZ_EcRseP-like"/>
    <property type="match status" value="1"/>
</dbReference>
<evidence type="ECO:0000313" key="2">
    <source>
        <dbReference type="EMBL" id="MEK8044997.1"/>
    </source>
</evidence>
<dbReference type="SUPFAM" id="SSF55486">
    <property type="entry name" value="Metalloproteases ('zincins'), catalytic domain"/>
    <property type="match status" value="1"/>
</dbReference>
<organism evidence="2 3">
    <name type="scientific">Ideonella margarita</name>
    <dbReference type="NCBI Taxonomy" id="2984191"/>
    <lineage>
        <taxon>Bacteria</taxon>
        <taxon>Pseudomonadati</taxon>
        <taxon>Pseudomonadota</taxon>
        <taxon>Betaproteobacteria</taxon>
        <taxon>Burkholderiales</taxon>
        <taxon>Sphaerotilaceae</taxon>
        <taxon>Ideonella</taxon>
    </lineage>
</organism>
<dbReference type="Proteomes" id="UP001379945">
    <property type="component" value="Unassembled WGS sequence"/>
</dbReference>
<dbReference type="InterPro" id="IPR041489">
    <property type="entry name" value="PDZ_6"/>
</dbReference>
<dbReference type="PIRSF" id="PIRSF016493">
    <property type="entry name" value="Glycyl_aminpptds"/>
    <property type="match status" value="1"/>
</dbReference>
<sequence>MADILYRIEPVDLTGHRYQVTLTIPAPAADQTVSLPVWIPGSYMVREFGRHLSGMTGRQGQTPVALTQLDKTTWQADCTGRTALVLQYQVYAFDNSVRTAWLDDERGFFNPTSLCLRVHGREADVHAVQLAGLPTGWDVATAMPAAAKGRNAFVSANYDELADHPFELGRFWRGSFDAGGVTHEFVVAGAWPGFDGARLLADTKRICAAQISFWHGRKKPPFQRYVFMLNVVEEGYGGLEHRASTALIANRRDLPRQGDPAKDASEGYLTLLGLISHEYFHTWNVKRLKPAEFLNYDYTRENYTELLWFFEGFTSYYDDLFLVRAGLIDAPRYLKLLTRTINGVAATPGRAVQSVAESSFDAWVKYYRQDENTANATVSYYTKGSLIALLLDLRLRATGEASLDDVMRGLWATCPDGGVTEAAILAQVEALAGPMLRLELLGWVHGRGDLPLNDALAANAVNIGADNAAWAAGLGLRLSEGPVTGIVVKSVLQGSAAAEAGLSAGDELLAVEGWRVRRFEDARQWVAPDQPFEVLLSRQQKVRSVRITPQAEAPLAATCALTLNHAAPAPAQALRKAWIGT</sequence>
<dbReference type="EMBL" id="JBBUTI010000001">
    <property type="protein sequence ID" value="MEK8044997.1"/>
    <property type="molecule type" value="Genomic_DNA"/>
</dbReference>
<keyword evidence="3" id="KW-1185">Reference proteome</keyword>
<gene>
    <name evidence="2" type="ORF">AACH00_01405</name>
</gene>
<name>A0ABU9BZI7_9BURK</name>
<dbReference type="InterPro" id="IPR007963">
    <property type="entry name" value="Peptidase_M61_catalytic"/>
</dbReference>
<dbReference type="InterPro" id="IPR036034">
    <property type="entry name" value="PDZ_sf"/>
</dbReference>
<accession>A0ABU9BZI7</accession>
<proteinExistence type="predicted"/>
<dbReference type="RefSeq" id="WP_341397150.1">
    <property type="nucleotide sequence ID" value="NZ_JBBUTI010000001.1"/>
</dbReference>
<dbReference type="Gene3D" id="2.30.42.10">
    <property type="match status" value="1"/>
</dbReference>
<dbReference type="Pfam" id="PF17820">
    <property type="entry name" value="PDZ_6"/>
    <property type="match status" value="1"/>
</dbReference>
<dbReference type="InterPro" id="IPR001478">
    <property type="entry name" value="PDZ"/>
</dbReference>
<evidence type="ECO:0000313" key="3">
    <source>
        <dbReference type="Proteomes" id="UP001379945"/>
    </source>
</evidence>
<dbReference type="Gene3D" id="2.60.40.3650">
    <property type="match status" value="1"/>
</dbReference>
<dbReference type="SMART" id="SM00228">
    <property type="entry name" value="PDZ"/>
    <property type="match status" value="1"/>
</dbReference>
<evidence type="ECO:0000259" key="1">
    <source>
        <dbReference type="PROSITE" id="PS50106"/>
    </source>
</evidence>
<dbReference type="InterPro" id="IPR040756">
    <property type="entry name" value="Peptidase_M61_N"/>
</dbReference>
<protein>
    <submittedName>
        <fullName evidence="2">PDZ domain-containing protein</fullName>
    </submittedName>
</protein>
<feature type="domain" description="PDZ" evidence="1">
    <location>
        <begin position="460"/>
        <end position="513"/>
    </location>
</feature>
<dbReference type="SUPFAM" id="SSF50156">
    <property type="entry name" value="PDZ domain-like"/>
    <property type="match status" value="1"/>
</dbReference>
<reference evidence="2 3" key="1">
    <citation type="submission" date="2024-04" db="EMBL/GenBank/DDBJ databases">
        <title>Novel species of the genus Ideonella isolated from streams.</title>
        <authorList>
            <person name="Lu H."/>
        </authorList>
    </citation>
    <scope>NUCLEOTIDE SEQUENCE [LARGE SCALE GENOMIC DNA]</scope>
    <source>
        <strain evidence="2 3">LYT19W</strain>
    </source>
</reference>
<dbReference type="Pfam" id="PF05299">
    <property type="entry name" value="Peptidase_M61"/>
    <property type="match status" value="1"/>
</dbReference>
<dbReference type="InterPro" id="IPR027268">
    <property type="entry name" value="Peptidase_M4/M1_CTD_sf"/>
</dbReference>
<dbReference type="InterPro" id="IPR024191">
    <property type="entry name" value="Peptidase_M61"/>
</dbReference>
<dbReference type="Gene3D" id="1.10.390.10">
    <property type="entry name" value="Neutral Protease Domain 2"/>
    <property type="match status" value="1"/>
</dbReference>
<dbReference type="Pfam" id="PF17899">
    <property type="entry name" value="Peptidase_M61_N"/>
    <property type="match status" value="1"/>
</dbReference>
<dbReference type="PROSITE" id="PS50106">
    <property type="entry name" value="PDZ"/>
    <property type="match status" value="1"/>
</dbReference>